<gene>
    <name evidence="3" type="ORF">PILCRDRAFT_79958</name>
</gene>
<dbReference type="InterPro" id="IPR041539">
    <property type="entry name" value="CxC5"/>
</dbReference>
<evidence type="ECO:0000259" key="2">
    <source>
        <dbReference type="Pfam" id="PF18718"/>
    </source>
</evidence>
<accession>A0A0C3EPT7</accession>
<dbReference type="OrthoDB" id="2527272at2759"/>
<reference evidence="4" key="2">
    <citation type="submission" date="2015-01" db="EMBL/GenBank/DDBJ databases">
        <title>Evolutionary Origins and Diversification of the Mycorrhizal Mutualists.</title>
        <authorList>
            <consortium name="DOE Joint Genome Institute"/>
            <consortium name="Mycorrhizal Genomics Consortium"/>
            <person name="Kohler A."/>
            <person name="Kuo A."/>
            <person name="Nagy L.G."/>
            <person name="Floudas D."/>
            <person name="Copeland A."/>
            <person name="Barry K.W."/>
            <person name="Cichocki N."/>
            <person name="Veneault-Fourrey C."/>
            <person name="LaButti K."/>
            <person name="Lindquist E.A."/>
            <person name="Lipzen A."/>
            <person name="Lundell T."/>
            <person name="Morin E."/>
            <person name="Murat C."/>
            <person name="Riley R."/>
            <person name="Ohm R."/>
            <person name="Sun H."/>
            <person name="Tunlid A."/>
            <person name="Henrissat B."/>
            <person name="Grigoriev I.V."/>
            <person name="Hibbett D.S."/>
            <person name="Martin F."/>
        </authorList>
    </citation>
    <scope>NUCLEOTIDE SEQUENCE [LARGE SCALE GENOMIC DNA]</scope>
    <source>
        <strain evidence="4">F 1598</strain>
    </source>
</reference>
<feature type="non-terminal residue" evidence="3">
    <location>
        <position position="1"/>
    </location>
</feature>
<evidence type="ECO:0000313" key="3">
    <source>
        <dbReference type="EMBL" id="KIM74585.1"/>
    </source>
</evidence>
<dbReference type="Pfam" id="PF18718">
    <property type="entry name" value="CxC5"/>
    <property type="match status" value="1"/>
</dbReference>
<dbReference type="Proteomes" id="UP000054166">
    <property type="component" value="Unassembled WGS sequence"/>
</dbReference>
<dbReference type="HOGENOM" id="CLU_004966_6_1_1"/>
<feature type="compositionally biased region" description="Acidic residues" evidence="1">
    <location>
        <begin position="594"/>
        <end position="610"/>
    </location>
</feature>
<dbReference type="AlphaFoldDB" id="A0A0C3EPT7"/>
<dbReference type="InParanoid" id="A0A0C3EPT7"/>
<proteinExistence type="predicted"/>
<evidence type="ECO:0000256" key="1">
    <source>
        <dbReference type="SAM" id="MobiDB-lite"/>
    </source>
</evidence>
<organism evidence="3 4">
    <name type="scientific">Piloderma croceum (strain F 1598)</name>
    <dbReference type="NCBI Taxonomy" id="765440"/>
    <lineage>
        <taxon>Eukaryota</taxon>
        <taxon>Fungi</taxon>
        <taxon>Dikarya</taxon>
        <taxon>Basidiomycota</taxon>
        <taxon>Agaricomycotina</taxon>
        <taxon>Agaricomycetes</taxon>
        <taxon>Agaricomycetidae</taxon>
        <taxon>Atheliales</taxon>
        <taxon>Atheliaceae</taxon>
        <taxon>Piloderma</taxon>
    </lineage>
</organism>
<protein>
    <recommendedName>
        <fullName evidence="2">CxC5 like cysteine cluster associated with KDZ domain-containing protein</fullName>
    </recommendedName>
</protein>
<feature type="region of interest" description="Disordered" evidence="1">
    <location>
        <begin position="589"/>
        <end position="610"/>
    </location>
</feature>
<keyword evidence="4" id="KW-1185">Reference proteome</keyword>
<evidence type="ECO:0000313" key="4">
    <source>
        <dbReference type="Proteomes" id="UP000054166"/>
    </source>
</evidence>
<name>A0A0C3EPT7_PILCF</name>
<reference evidence="3 4" key="1">
    <citation type="submission" date="2014-04" db="EMBL/GenBank/DDBJ databases">
        <authorList>
            <consortium name="DOE Joint Genome Institute"/>
            <person name="Kuo A."/>
            <person name="Tarkka M."/>
            <person name="Buscot F."/>
            <person name="Kohler A."/>
            <person name="Nagy L.G."/>
            <person name="Floudas D."/>
            <person name="Copeland A."/>
            <person name="Barry K.W."/>
            <person name="Cichocki N."/>
            <person name="Veneault-Fourrey C."/>
            <person name="LaButti K."/>
            <person name="Lindquist E.A."/>
            <person name="Lipzen A."/>
            <person name="Lundell T."/>
            <person name="Morin E."/>
            <person name="Murat C."/>
            <person name="Sun H."/>
            <person name="Tunlid A."/>
            <person name="Henrissat B."/>
            <person name="Grigoriev I.V."/>
            <person name="Hibbett D.S."/>
            <person name="Martin F."/>
            <person name="Nordberg H.P."/>
            <person name="Cantor M.N."/>
            <person name="Hua S.X."/>
        </authorList>
    </citation>
    <scope>NUCLEOTIDE SEQUENCE [LARGE SCALE GENOMIC DNA]</scope>
    <source>
        <strain evidence="3 4">F 1598</strain>
    </source>
</reference>
<sequence length="610" mass="68974">LSEFVEKNFSSRISLTTVLVVLFTMTNNSDLLNLHVRQQHPLPNEQIRMISGWLKALARALNEKLGQDTERLFQKTEKLSNLNDDQKSTAIAIKLDALYKLLDLSPYDHEGVYHQGRCNQIKKEIEPAYVICPTSMQCQTQLCKERSLHMNTRNCDTPKATLIKGSTIYEDVHVLSGKCPLCKTIYYADHESSGKNDDEDGGGSVKFYLNNAKYLKVGQSVWVDRVFSKGVINGMYHFHASASVFAEFWNDTFWSSQKTQSRKISQRQIWHTFVQESIRTVAKPSGVTVEMPNGISIEEVTKQAFIQLGDNGVISSAHNHSCSECTHEYKETADRITGDDPAAVLGVDENHQVPVLVGEGAELAIEDAARARLNAQLAADAMDVDHSSQSSSSAEEPSPVKLVIMDGVVMDNYFVPPRFYCVETICAPCGAVHAWTLFDKAESPTNILNFLAAVYPTPDERPDYVCIDKACMVLRTAISNGAWNIWKETTRFIVDSYHYINHRTNDYLCRKWCNPAPLNGSAPNLVVVEYDINGNPHYKRAFNTQACEQLNAWIGGFQGIVNRMTIYNFKWFLHAMLFIHTQRVIRKQKKKDTMEDEEDEEGIDIEEEEE</sequence>
<feature type="domain" description="CxC5 like cysteine cluster associated with KDZ" evidence="2">
    <location>
        <begin position="127"/>
        <end position="253"/>
    </location>
</feature>
<dbReference type="EMBL" id="KN833059">
    <property type="protein sequence ID" value="KIM74585.1"/>
    <property type="molecule type" value="Genomic_DNA"/>
</dbReference>